<dbReference type="Gene3D" id="1.20.1330.10">
    <property type="entry name" value="f41 fragment of flagellin, N-terminal domain"/>
    <property type="match status" value="1"/>
</dbReference>
<evidence type="ECO:0000256" key="1">
    <source>
        <dbReference type="ARBA" id="ARBA00023143"/>
    </source>
</evidence>
<dbReference type="AlphaFoldDB" id="A0A382ZEZ3"/>
<evidence type="ECO:0000259" key="2">
    <source>
        <dbReference type="Pfam" id="PF00700"/>
    </source>
</evidence>
<dbReference type="PANTHER" id="PTHR42792">
    <property type="entry name" value="FLAGELLIN"/>
    <property type="match status" value="1"/>
</dbReference>
<feature type="domain" description="Flagellin C-terminal" evidence="2">
    <location>
        <begin position="31"/>
        <end position="101"/>
    </location>
</feature>
<dbReference type="GO" id="GO:0005198">
    <property type="term" value="F:structural molecule activity"/>
    <property type="evidence" value="ECO:0007669"/>
    <property type="project" value="InterPro"/>
</dbReference>
<proteinExistence type="predicted"/>
<dbReference type="Pfam" id="PF00700">
    <property type="entry name" value="Flagellin_C"/>
    <property type="match status" value="1"/>
</dbReference>
<protein>
    <recommendedName>
        <fullName evidence="2">Flagellin C-terminal domain-containing protein</fullName>
    </recommendedName>
</protein>
<dbReference type="GO" id="GO:0009288">
    <property type="term" value="C:bacterial-type flagellum"/>
    <property type="evidence" value="ECO:0007669"/>
    <property type="project" value="InterPro"/>
</dbReference>
<dbReference type="PANTHER" id="PTHR42792:SF2">
    <property type="entry name" value="FLAGELLIN"/>
    <property type="match status" value="1"/>
</dbReference>
<gene>
    <name evidence="3" type="ORF">METZ01_LOCUS446837</name>
</gene>
<dbReference type="InterPro" id="IPR001492">
    <property type="entry name" value="Flagellin"/>
</dbReference>
<accession>A0A382ZEZ3</accession>
<name>A0A382ZEZ3_9ZZZZ</name>
<evidence type="ECO:0000313" key="3">
    <source>
        <dbReference type="EMBL" id="SVD93983.1"/>
    </source>
</evidence>
<dbReference type="SUPFAM" id="SSF64518">
    <property type="entry name" value="Phase 1 flagellin"/>
    <property type="match status" value="1"/>
</dbReference>
<dbReference type="EMBL" id="UINC01183292">
    <property type="protein sequence ID" value="SVD93983.1"/>
    <property type="molecule type" value="Genomic_DNA"/>
</dbReference>
<sequence>MNDVFISYAHLDDQSIDEDQKGWISKFLRVLEIKLSQVSTDRAKVGAAQASLEAESERLTAARSSLTAAGSRITDVNYAHAVTKKTAAQVQLQMATAVLAHKSINPEAALYLNF</sequence>
<organism evidence="3">
    <name type="scientific">marine metagenome</name>
    <dbReference type="NCBI Taxonomy" id="408172"/>
    <lineage>
        <taxon>unclassified sequences</taxon>
        <taxon>metagenomes</taxon>
        <taxon>ecological metagenomes</taxon>
    </lineage>
</organism>
<reference evidence="3" key="1">
    <citation type="submission" date="2018-05" db="EMBL/GenBank/DDBJ databases">
        <authorList>
            <person name="Lanie J.A."/>
            <person name="Ng W.-L."/>
            <person name="Kazmierczak K.M."/>
            <person name="Andrzejewski T.M."/>
            <person name="Davidsen T.M."/>
            <person name="Wayne K.J."/>
            <person name="Tettelin H."/>
            <person name="Glass J.I."/>
            <person name="Rusch D."/>
            <person name="Podicherti R."/>
            <person name="Tsui H.-C.T."/>
            <person name="Winkler M.E."/>
        </authorList>
    </citation>
    <scope>NUCLEOTIDE SEQUENCE</scope>
</reference>
<keyword evidence="1" id="KW-0975">Bacterial flagellum</keyword>
<dbReference type="InterPro" id="IPR046358">
    <property type="entry name" value="Flagellin_C"/>
</dbReference>